<dbReference type="EMBL" id="LVLJ01003880">
    <property type="protein sequence ID" value="OAE19364.1"/>
    <property type="molecule type" value="Genomic_DNA"/>
</dbReference>
<feature type="compositionally biased region" description="Low complexity" evidence="1">
    <location>
        <begin position="115"/>
        <end position="132"/>
    </location>
</feature>
<reference evidence="2" key="1">
    <citation type="submission" date="2016-03" db="EMBL/GenBank/DDBJ databases">
        <title>Mechanisms controlling the formation of the plant cell surface in tip-growing cells are functionally conserved among land plants.</title>
        <authorList>
            <person name="Honkanen S."/>
            <person name="Jones V.A."/>
            <person name="Morieri G."/>
            <person name="Champion C."/>
            <person name="Hetherington A.J."/>
            <person name="Kelly S."/>
            <person name="Saint-Marcoux D."/>
            <person name="Proust H."/>
            <person name="Prescott H."/>
            <person name="Dolan L."/>
        </authorList>
    </citation>
    <scope>NUCLEOTIDE SEQUENCE [LARGE SCALE GENOMIC DNA]</scope>
    <source>
        <tissue evidence="2">Whole gametophyte</tissue>
    </source>
</reference>
<protein>
    <submittedName>
        <fullName evidence="2">Uncharacterized protein</fullName>
    </submittedName>
</protein>
<dbReference type="Proteomes" id="UP000077202">
    <property type="component" value="Unassembled WGS sequence"/>
</dbReference>
<name>A0A176VEN6_MARPO</name>
<keyword evidence="3" id="KW-1185">Reference proteome</keyword>
<accession>A0A176VEN6</accession>
<evidence type="ECO:0000256" key="1">
    <source>
        <dbReference type="SAM" id="MobiDB-lite"/>
    </source>
</evidence>
<proteinExistence type="predicted"/>
<feature type="region of interest" description="Disordered" evidence="1">
    <location>
        <begin position="115"/>
        <end position="163"/>
    </location>
</feature>
<evidence type="ECO:0000313" key="2">
    <source>
        <dbReference type="EMBL" id="OAE19364.1"/>
    </source>
</evidence>
<evidence type="ECO:0000313" key="3">
    <source>
        <dbReference type="Proteomes" id="UP000077202"/>
    </source>
</evidence>
<sequence>MPTRWCLRRPFALDDVRFLLEARVQEGPTVGKKAAIAATATSFASATTVYFMPSTAQPTDAISPIRPNWQDLFRFVCHKHSPSEQASEQALPPPAERKTQLLALAEKGILLPSAQDGCSQSGGAAAGDAVSAPKPPVLSFSGPAVPRLASPPASVRLQPPNRS</sequence>
<gene>
    <name evidence="2" type="ORF">AXG93_3536s1030</name>
</gene>
<dbReference type="AlphaFoldDB" id="A0A176VEN6"/>
<organism evidence="2 3">
    <name type="scientific">Marchantia polymorpha subsp. ruderalis</name>
    <dbReference type="NCBI Taxonomy" id="1480154"/>
    <lineage>
        <taxon>Eukaryota</taxon>
        <taxon>Viridiplantae</taxon>
        <taxon>Streptophyta</taxon>
        <taxon>Embryophyta</taxon>
        <taxon>Marchantiophyta</taxon>
        <taxon>Marchantiopsida</taxon>
        <taxon>Marchantiidae</taxon>
        <taxon>Marchantiales</taxon>
        <taxon>Marchantiaceae</taxon>
        <taxon>Marchantia</taxon>
    </lineage>
</organism>
<comment type="caution">
    <text evidence="2">The sequence shown here is derived from an EMBL/GenBank/DDBJ whole genome shotgun (WGS) entry which is preliminary data.</text>
</comment>